<evidence type="ECO:0000256" key="3">
    <source>
        <dbReference type="ARBA" id="ARBA00023002"/>
    </source>
</evidence>
<organism evidence="9 10">
    <name type="scientific">Rubripirellula tenax</name>
    <dbReference type="NCBI Taxonomy" id="2528015"/>
    <lineage>
        <taxon>Bacteria</taxon>
        <taxon>Pseudomonadati</taxon>
        <taxon>Planctomycetota</taxon>
        <taxon>Planctomycetia</taxon>
        <taxon>Pirellulales</taxon>
        <taxon>Pirellulaceae</taxon>
        <taxon>Rubripirellula</taxon>
    </lineage>
</organism>
<keyword evidence="4" id="KW-0520">NAD</keyword>
<feature type="domain" description="Aldehyde dehydrogenase" evidence="8">
    <location>
        <begin position="7"/>
        <end position="455"/>
    </location>
</feature>
<dbReference type="InterPro" id="IPR016162">
    <property type="entry name" value="Ald_DH_N"/>
</dbReference>
<dbReference type="SUPFAM" id="SSF53720">
    <property type="entry name" value="ALDH-like"/>
    <property type="match status" value="1"/>
</dbReference>
<accession>A0A5C6EZV8</accession>
<evidence type="ECO:0000259" key="8">
    <source>
        <dbReference type="Pfam" id="PF00171"/>
    </source>
</evidence>
<comment type="pathway">
    <text evidence="1">Amino-acid degradation; L-proline degradation into L-glutamate; L-glutamate from L-proline: step 2/2.</text>
</comment>
<evidence type="ECO:0000256" key="2">
    <source>
        <dbReference type="ARBA" id="ARBA00012884"/>
    </source>
</evidence>
<dbReference type="Proteomes" id="UP000318288">
    <property type="component" value="Unassembled WGS sequence"/>
</dbReference>
<dbReference type="Gene3D" id="3.40.309.10">
    <property type="entry name" value="Aldehyde Dehydrogenase, Chain A, domain 2"/>
    <property type="match status" value="1"/>
</dbReference>
<protein>
    <recommendedName>
        <fullName evidence="2">L-glutamate gamma-semialdehyde dehydrogenase</fullName>
        <ecNumber evidence="2">1.2.1.88</ecNumber>
    </recommendedName>
</protein>
<dbReference type="RefSeq" id="WP_146458837.1">
    <property type="nucleotide sequence ID" value="NZ_SJPW01000004.1"/>
</dbReference>
<dbReference type="InterPro" id="IPR015590">
    <property type="entry name" value="Aldehyde_DH_dom"/>
</dbReference>
<dbReference type="PROSITE" id="PS00070">
    <property type="entry name" value="ALDEHYDE_DEHYDR_CYS"/>
    <property type="match status" value="1"/>
</dbReference>
<dbReference type="PANTHER" id="PTHR42862:SF1">
    <property type="entry name" value="DELTA-1-PYRROLINE-5-CARBOXYLATE DEHYDROGENASE 2, ISOFORM A-RELATED"/>
    <property type="match status" value="1"/>
</dbReference>
<reference evidence="9 10" key="1">
    <citation type="submission" date="2019-02" db="EMBL/GenBank/DDBJ databases">
        <title>Deep-cultivation of Planctomycetes and their phenomic and genomic characterization uncovers novel biology.</title>
        <authorList>
            <person name="Wiegand S."/>
            <person name="Jogler M."/>
            <person name="Boedeker C."/>
            <person name="Pinto D."/>
            <person name="Vollmers J."/>
            <person name="Rivas-Marin E."/>
            <person name="Kohn T."/>
            <person name="Peeters S.H."/>
            <person name="Heuer A."/>
            <person name="Rast P."/>
            <person name="Oberbeckmann S."/>
            <person name="Bunk B."/>
            <person name="Jeske O."/>
            <person name="Meyerdierks A."/>
            <person name="Storesund J.E."/>
            <person name="Kallscheuer N."/>
            <person name="Luecker S."/>
            <person name="Lage O.M."/>
            <person name="Pohl T."/>
            <person name="Merkel B.J."/>
            <person name="Hornburger P."/>
            <person name="Mueller R.-W."/>
            <person name="Bruemmer F."/>
            <person name="Labrenz M."/>
            <person name="Spormann A.M."/>
            <person name="Op Den Camp H."/>
            <person name="Overmann J."/>
            <person name="Amann R."/>
            <person name="Jetten M.S.M."/>
            <person name="Mascher T."/>
            <person name="Medema M.H."/>
            <person name="Devos D.P."/>
            <person name="Kaster A.-K."/>
            <person name="Ovreas L."/>
            <person name="Rohde M."/>
            <person name="Galperin M.Y."/>
            <person name="Jogler C."/>
        </authorList>
    </citation>
    <scope>NUCLEOTIDE SEQUENCE [LARGE SCALE GENOMIC DNA]</scope>
    <source>
        <strain evidence="9 10">Poly51</strain>
    </source>
</reference>
<evidence type="ECO:0000256" key="6">
    <source>
        <dbReference type="PROSITE-ProRule" id="PRU10007"/>
    </source>
</evidence>
<proteinExistence type="inferred from homology"/>
<dbReference type="InterPro" id="IPR016161">
    <property type="entry name" value="Ald_DH/histidinol_DH"/>
</dbReference>
<dbReference type="InterPro" id="IPR016160">
    <property type="entry name" value="Ald_DH_CS_CYS"/>
</dbReference>
<keyword evidence="3 7" id="KW-0560">Oxidoreductase</keyword>
<comment type="similarity">
    <text evidence="7">Belongs to the aldehyde dehydrogenase family.</text>
</comment>
<dbReference type="InterPro" id="IPR016163">
    <property type="entry name" value="Ald_DH_C"/>
</dbReference>
<dbReference type="InterPro" id="IPR029510">
    <property type="entry name" value="Ald_DH_CS_GLU"/>
</dbReference>
<dbReference type="Pfam" id="PF00171">
    <property type="entry name" value="Aldedh"/>
    <property type="match status" value="1"/>
</dbReference>
<sequence>MNLQSVSFISGEPIFDKKATNKQEIGEILEKAKVAGQIWANVSVADRIECVRQFGAFVSAHRDQISKLISSEVGKLPWDADGEVSASIAKVELSIAAMETRRRDRILQPSNGPVQRQVRYRPIGVGLVLGPFNFPLHLPGGQIIPLLLAGNAVVFKPSEKATAVGQWMMDAWHQSGLPRDVMQWIVGAGDTAVTAIDRPEVGGVFLTGSRAVGQAIHRQLAGRPEVMLALELGGNNPIIVTESVPPDTVAKLVSFSAFVSAGQRCTCARRAIFVDGNDSNHQINALVIATEKLSAGLPGDNRAEVGPLIDATAAKRLKQTYDELLHLGCKPLLPFAVDPRHPALVRPSILDATDISPDGLAAIGAMEWFGPLLVVQRVKNFEAAIHAAARTPYGLAASLLGGSKAMFDQFAAGVGAGVVNWNGPTTGAAGALPFGGLDASGNHRPAGYYAIDFCSDPVSSLLRDEPSTDDPWSIVS</sequence>
<gene>
    <name evidence="9" type="primary">astD</name>
    <name evidence="9" type="ORF">Poly51_33770</name>
</gene>
<comment type="caution">
    <text evidence="9">The sequence shown here is derived from an EMBL/GenBank/DDBJ whole genome shotgun (WGS) entry which is preliminary data.</text>
</comment>
<dbReference type="EC" id="1.2.1.88" evidence="2"/>
<evidence type="ECO:0000256" key="4">
    <source>
        <dbReference type="ARBA" id="ARBA00023027"/>
    </source>
</evidence>
<dbReference type="PROSITE" id="PS00687">
    <property type="entry name" value="ALDEHYDE_DEHYDR_GLU"/>
    <property type="match status" value="1"/>
</dbReference>
<dbReference type="EMBL" id="SJPW01000004">
    <property type="protein sequence ID" value="TWU54658.1"/>
    <property type="molecule type" value="Genomic_DNA"/>
</dbReference>
<dbReference type="AlphaFoldDB" id="A0A5C6EZV8"/>
<keyword evidence="10" id="KW-1185">Reference proteome</keyword>
<comment type="catalytic activity">
    <reaction evidence="5">
        <text>L-glutamate 5-semialdehyde + NAD(+) + H2O = L-glutamate + NADH + 2 H(+)</text>
        <dbReference type="Rhea" id="RHEA:30235"/>
        <dbReference type="ChEBI" id="CHEBI:15377"/>
        <dbReference type="ChEBI" id="CHEBI:15378"/>
        <dbReference type="ChEBI" id="CHEBI:29985"/>
        <dbReference type="ChEBI" id="CHEBI:57540"/>
        <dbReference type="ChEBI" id="CHEBI:57945"/>
        <dbReference type="ChEBI" id="CHEBI:58066"/>
        <dbReference type="EC" id="1.2.1.88"/>
    </reaction>
</comment>
<evidence type="ECO:0000313" key="10">
    <source>
        <dbReference type="Proteomes" id="UP000318288"/>
    </source>
</evidence>
<evidence type="ECO:0000256" key="1">
    <source>
        <dbReference type="ARBA" id="ARBA00004786"/>
    </source>
</evidence>
<dbReference type="Gene3D" id="3.40.605.10">
    <property type="entry name" value="Aldehyde Dehydrogenase, Chain A, domain 1"/>
    <property type="match status" value="1"/>
</dbReference>
<feature type="active site" evidence="6">
    <location>
        <position position="231"/>
    </location>
</feature>
<dbReference type="InterPro" id="IPR050485">
    <property type="entry name" value="Proline_metab_enzyme"/>
</dbReference>
<evidence type="ECO:0000256" key="7">
    <source>
        <dbReference type="RuleBase" id="RU003345"/>
    </source>
</evidence>
<evidence type="ECO:0000256" key="5">
    <source>
        <dbReference type="ARBA" id="ARBA00048142"/>
    </source>
</evidence>
<dbReference type="PANTHER" id="PTHR42862">
    <property type="entry name" value="DELTA-1-PYRROLINE-5-CARBOXYLATE DEHYDROGENASE 1, ISOFORM A-RELATED"/>
    <property type="match status" value="1"/>
</dbReference>
<evidence type="ECO:0000313" key="9">
    <source>
        <dbReference type="EMBL" id="TWU54658.1"/>
    </source>
</evidence>
<dbReference type="GO" id="GO:0003842">
    <property type="term" value="F:L-glutamate gamma-semialdehyde dehydrogenase activity"/>
    <property type="evidence" value="ECO:0007669"/>
    <property type="project" value="UniProtKB-EC"/>
</dbReference>
<name>A0A5C6EZV8_9BACT</name>
<dbReference type="OrthoDB" id="4503395at2"/>
<dbReference type="GO" id="GO:0009898">
    <property type="term" value="C:cytoplasmic side of plasma membrane"/>
    <property type="evidence" value="ECO:0007669"/>
    <property type="project" value="TreeGrafter"/>
</dbReference>
<dbReference type="GO" id="GO:0010133">
    <property type="term" value="P:L-proline catabolic process to L-glutamate"/>
    <property type="evidence" value="ECO:0007669"/>
    <property type="project" value="TreeGrafter"/>
</dbReference>